<name>A0AA89BVG1_PINIB</name>
<feature type="domain" description="Cell wall hydrolase SleB" evidence="1">
    <location>
        <begin position="63"/>
        <end position="179"/>
    </location>
</feature>
<protein>
    <recommendedName>
        <fullName evidence="1">Cell wall hydrolase SleB domain-containing protein</fullName>
    </recommendedName>
</protein>
<organism evidence="2 3">
    <name type="scientific">Pinctada imbricata</name>
    <name type="common">Atlantic pearl-oyster</name>
    <name type="synonym">Pinctada martensii</name>
    <dbReference type="NCBI Taxonomy" id="66713"/>
    <lineage>
        <taxon>Eukaryota</taxon>
        <taxon>Metazoa</taxon>
        <taxon>Spiralia</taxon>
        <taxon>Lophotrochozoa</taxon>
        <taxon>Mollusca</taxon>
        <taxon>Bivalvia</taxon>
        <taxon>Autobranchia</taxon>
        <taxon>Pteriomorphia</taxon>
        <taxon>Pterioida</taxon>
        <taxon>Pterioidea</taxon>
        <taxon>Pteriidae</taxon>
        <taxon>Pinctada</taxon>
    </lineage>
</organism>
<accession>A0AA89BVG1</accession>
<dbReference type="GO" id="GO:0016787">
    <property type="term" value="F:hydrolase activity"/>
    <property type="evidence" value="ECO:0007669"/>
    <property type="project" value="InterPro"/>
</dbReference>
<dbReference type="AlphaFoldDB" id="A0AA89BVG1"/>
<comment type="caution">
    <text evidence="2">The sequence shown here is derived from an EMBL/GenBank/DDBJ whole genome shotgun (WGS) entry which is preliminary data.</text>
</comment>
<evidence type="ECO:0000313" key="2">
    <source>
        <dbReference type="EMBL" id="KAK3083948.1"/>
    </source>
</evidence>
<dbReference type="Pfam" id="PF07486">
    <property type="entry name" value="Hydrolase_2"/>
    <property type="match status" value="1"/>
</dbReference>
<dbReference type="InterPro" id="IPR042047">
    <property type="entry name" value="SleB_dom1"/>
</dbReference>
<keyword evidence="3" id="KW-1185">Reference proteome</keyword>
<proteinExistence type="predicted"/>
<dbReference type="EMBL" id="VSWD01000013">
    <property type="protein sequence ID" value="KAK3083948.1"/>
    <property type="molecule type" value="Genomic_DNA"/>
</dbReference>
<evidence type="ECO:0000259" key="1">
    <source>
        <dbReference type="Pfam" id="PF07486"/>
    </source>
</evidence>
<dbReference type="Proteomes" id="UP001186944">
    <property type="component" value="Unassembled WGS sequence"/>
</dbReference>
<gene>
    <name evidence="2" type="ORF">FSP39_005835</name>
</gene>
<dbReference type="Gene3D" id="1.10.10.2520">
    <property type="entry name" value="Cell wall hydrolase SleB, domain 1"/>
    <property type="match status" value="1"/>
</dbReference>
<sequence>MTTPTRPWANGAVLGWPSAMSSSEEEKTECPEYSMCFPWSHFPCNIEALTDRVTRVVFGEARGEPYLGQLAVAYTIVNRVGHAGFPNNITAVLSQKAGAKHQYETLDLPEHTANYNAAKASNSDEYKNCTQAAQSALCRTEPDPTGCAVNFCAVDPCAATDSNDWWTAVNKMKIGNHYFICLVPK</sequence>
<dbReference type="InterPro" id="IPR011105">
    <property type="entry name" value="Cell_wall_hydrolase_SleB"/>
</dbReference>
<evidence type="ECO:0000313" key="3">
    <source>
        <dbReference type="Proteomes" id="UP001186944"/>
    </source>
</evidence>
<reference evidence="2" key="1">
    <citation type="submission" date="2019-08" db="EMBL/GenBank/DDBJ databases">
        <title>The improved chromosome-level genome for the pearl oyster Pinctada fucata martensii using PacBio sequencing and Hi-C.</title>
        <authorList>
            <person name="Zheng Z."/>
        </authorList>
    </citation>
    <scope>NUCLEOTIDE SEQUENCE</scope>
    <source>
        <strain evidence="2">ZZ-2019</strain>
        <tissue evidence="2">Adductor muscle</tissue>
    </source>
</reference>